<organism evidence="2 3">
    <name type="scientific">Mycena albidolilacea</name>
    <dbReference type="NCBI Taxonomy" id="1033008"/>
    <lineage>
        <taxon>Eukaryota</taxon>
        <taxon>Fungi</taxon>
        <taxon>Dikarya</taxon>
        <taxon>Basidiomycota</taxon>
        <taxon>Agaricomycotina</taxon>
        <taxon>Agaricomycetes</taxon>
        <taxon>Agaricomycetidae</taxon>
        <taxon>Agaricales</taxon>
        <taxon>Marasmiineae</taxon>
        <taxon>Mycenaceae</taxon>
        <taxon>Mycena</taxon>
    </lineage>
</organism>
<feature type="compositionally biased region" description="Low complexity" evidence="1">
    <location>
        <begin position="121"/>
        <end position="131"/>
    </location>
</feature>
<dbReference type="Proteomes" id="UP001218218">
    <property type="component" value="Unassembled WGS sequence"/>
</dbReference>
<feature type="compositionally biased region" description="Low complexity" evidence="1">
    <location>
        <begin position="76"/>
        <end position="111"/>
    </location>
</feature>
<dbReference type="AlphaFoldDB" id="A0AAD6ZR18"/>
<dbReference type="EMBL" id="JARIHO010000033">
    <property type="protein sequence ID" value="KAJ7333948.1"/>
    <property type="molecule type" value="Genomic_DNA"/>
</dbReference>
<protein>
    <submittedName>
        <fullName evidence="2">Uncharacterized protein</fullName>
    </submittedName>
</protein>
<comment type="caution">
    <text evidence="2">The sequence shown here is derived from an EMBL/GenBank/DDBJ whole genome shotgun (WGS) entry which is preliminary data.</text>
</comment>
<proteinExistence type="predicted"/>
<feature type="compositionally biased region" description="Low complexity" evidence="1">
    <location>
        <begin position="156"/>
        <end position="168"/>
    </location>
</feature>
<reference evidence="2" key="1">
    <citation type="submission" date="2023-03" db="EMBL/GenBank/DDBJ databases">
        <title>Massive genome expansion in bonnet fungi (Mycena s.s.) driven by repeated elements and novel gene families across ecological guilds.</title>
        <authorList>
            <consortium name="Lawrence Berkeley National Laboratory"/>
            <person name="Harder C.B."/>
            <person name="Miyauchi S."/>
            <person name="Viragh M."/>
            <person name="Kuo A."/>
            <person name="Thoen E."/>
            <person name="Andreopoulos B."/>
            <person name="Lu D."/>
            <person name="Skrede I."/>
            <person name="Drula E."/>
            <person name="Henrissat B."/>
            <person name="Morin E."/>
            <person name="Kohler A."/>
            <person name="Barry K."/>
            <person name="LaButti K."/>
            <person name="Morin E."/>
            <person name="Salamov A."/>
            <person name="Lipzen A."/>
            <person name="Mereny Z."/>
            <person name="Hegedus B."/>
            <person name="Baldrian P."/>
            <person name="Stursova M."/>
            <person name="Weitz H."/>
            <person name="Taylor A."/>
            <person name="Grigoriev I.V."/>
            <person name="Nagy L.G."/>
            <person name="Martin F."/>
            <person name="Kauserud H."/>
        </authorList>
    </citation>
    <scope>NUCLEOTIDE SEQUENCE</scope>
    <source>
        <strain evidence="2">CBHHK002</strain>
    </source>
</reference>
<feature type="region of interest" description="Disordered" evidence="1">
    <location>
        <begin position="76"/>
        <end position="170"/>
    </location>
</feature>
<name>A0AAD6ZR18_9AGAR</name>
<sequence>MARLSSRQARTQRLIRLYLRYCTAQIKRRIRVKNKTMRVLRRAGYTEQEQQQLACLPMPVQAPILPIQLRYTGDSNSDRLTSSLDSDSDSTETTSSSSDDGWSDLLGSDWRGSGGSESSEDSGVSSESDGGNVDNEMPELLPLGYPDSDDEDDNESLSSDESGSSDSSALRDMEGLLHEDHDLGTPRSNAPLRWVFQSVEAMHAQRYEMPRNAFPCGPAFMPHVLTELKNTRADLFREELRVSPSTFDQLVGALSDDPVFTNDSCNGQMPIENQLVIVLFRFGHSGNAAACRKSLTGQEWARAR</sequence>
<accession>A0AAD6ZR18</accession>
<keyword evidence="3" id="KW-1185">Reference proteome</keyword>
<evidence type="ECO:0000313" key="3">
    <source>
        <dbReference type="Proteomes" id="UP001218218"/>
    </source>
</evidence>
<evidence type="ECO:0000256" key="1">
    <source>
        <dbReference type="SAM" id="MobiDB-lite"/>
    </source>
</evidence>
<evidence type="ECO:0000313" key="2">
    <source>
        <dbReference type="EMBL" id="KAJ7333948.1"/>
    </source>
</evidence>
<gene>
    <name evidence="2" type="ORF">DFH08DRAFT_1019754</name>
</gene>